<keyword evidence="4 12" id="KW-0479">Metal-binding</keyword>
<dbReference type="EMBL" id="MSZU01000111">
    <property type="protein sequence ID" value="OMP83690.1"/>
    <property type="molecule type" value="Genomic_DNA"/>
</dbReference>
<accession>A0A1S8B811</accession>
<dbReference type="OrthoDB" id="3893874at2759"/>
<name>A0A1S8B811_9PEZI</name>
<evidence type="ECO:0000259" key="14">
    <source>
        <dbReference type="Pfam" id="PF01557"/>
    </source>
</evidence>
<evidence type="ECO:0000256" key="3">
    <source>
        <dbReference type="ARBA" id="ARBA00012094"/>
    </source>
</evidence>
<gene>
    <name evidence="16" type="ORF">BK809_0005071</name>
</gene>
<dbReference type="InterPro" id="IPR011234">
    <property type="entry name" value="Fumarylacetoacetase-like_C"/>
</dbReference>
<dbReference type="AlphaFoldDB" id="A0A1S8B811"/>
<evidence type="ECO:0000256" key="8">
    <source>
        <dbReference type="ARBA" id="ARBA00022878"/>
    </source>
</evidence>
<dbReference type="EC" id="3.7.1.2" evidence="3 13"/>
<dbReference type="GO" id="GO:0046872">
    <property type="term" value="F:metal ion binding"/>
    <property type="evidence" value="ECO:0007669"/>
    <property type="project" value="UniProtKB-UniRule"/>
</dbReference>
<evidence type="ECO:0000256" key="12">
    <source>
        <dbReference type="PIRSR" id="PIRSR605959-3"/>
    </source>
</evidence>
<feature type="binding site" evidence="12">
    <location>
        <position position="251"/>
    </location>
    <ligand>
        <name>Ca(2+)</name>
        <dbReference type="ChEBI" id="CHEBI:29108"/>
    </ligand>
</feature>
<feature type="binding site" evidence="11">
    <location>
        <position position="258"/>
    </location>
    <ligand>
        <name>substrate</name>
    </ligand>
</feature>
<feature type="active site" description="Proton acceptor" evidence="10">
    <location>
        <position position="150"/>
    </location>
</feature>
<keyword evidence="5 13" id="KW-0378">Hydrolase</keyword>
<evidence type="ECO:0000256" key="13">
    <source>
        <dbReference type="RuleBase" id="RU366008"/>
    </source>
</evidence>
<comment type="cofactor">
    <cofactor evidence="13">
        <name>Mg(2+)</name>
        <dbReference type="ChEBI" id="CHEBI:18420"/>
    </cofactor>
    <cofactor evidence="13">
        <name>Ca(2+)</name>
        <dbReference type="ChEBI" id="CHEBI:29108"/>
    </cofactor>
</comment>
<evidence type="ECO:0000256" key="4">
    <source>
        <dbReference type="ARBA" id="ARBA00022723"/>
    </source>
</evidence>
<comment type="pathway">
    <text evidence="1 13">Amino-acid degradation; L-phenylalanine degradation; acetoacetate and fumarate from L-phenylalanine: step 6/6.</text>
</comment>
<evidence type="ECO:0000313" key="17">
    <source>
        <dbReference type="Proteomes" id="UP000190776"/>
    </source>
</evidence>
<proteinExistence type="inferred from homology"/>
<keyword evidence="7 12" id="KW-0460">Magnesium</keyword>
<evidence type="ECO:0000256" key="11">
    <source>
        <dbReference type="PIRSR" id="PIRSR605959-2"/>
    </source>
</evidence>
<dbReference type="Gene3D" id="2.30.30.230">
    <property type="entry name" value="Fumarylacetoacetase, N-terminal domain"/>
    <property type="match status" value="1"/>
</dbReference>
<dbReference type="PANTHER" id="PTHR43069">
    <property type="entry name" value="FUMARYLACETOACETASE"/>
    <property type="match status" value="1"/>
</dbReference>
<dbReference type="GO" id="GO:0004334">
    <property type="term" value="F:fumarylacetoacetase activity"/>
    <property type="evidence" value="ECO:0007669"/>
    <property type="project" value="UniProtKB-UniRule"/>
</dbReference>
<dbReference type="InterPro" id="IPR015377">
    <property type="entry name" value="Fumarylacetoacetase_N"/>
</dbReference>
<comment type="catalytic activity">
    <reaction evidence="13">
        <text>4-fumarylacetoacetate + H2O = acetoacetate + fumarate + H(+)</text>
        <dbReference type="Rhea" id="RHEA:10244"/>
        <dbReference type="ChEBI" id="CHEBI:13705"/>
        <dbReference type="ChEBI" id="CHEBI:15377"/>
        <dbReference type="ChEBI" id="CHEBI:15378"/>
        <dbReference type="ChEBI" id="CHEBI:18034"/>
        <dbReference type="ChEBI" id="CHEBI:29806"/>
        <dbReference type="EC" id="3.7.1.2"/>
    </reaction>
</comment>
<evidence type="ECO:0000256" key="5">
    <source>
        <dbReference type="ARBA" id="ARBA00022801"/>
    </source>
</evidence>
<protein>
    <recommendedName>
        <fullName evidence="3 13">Fumarylacetoacetase</fullName>
        <ecNumber evidence="3 13">3.7.1.2</ecNumber>
    </recommendedName>
    <alternativeName>
        <fullName evidence="13">Fumarylacetoacetate hydrolase</fullName>
    </alternativeName>
</protein>
<comment type="similarity">
    <text evidence="2 13">Belongs to the FAH family.</text>
</comment>
<organism evidence="16 17">
    <name type="scientific">Diplodia seriata</name>
    <dbReference type="NCBI Taxonomy" id="420778"/>
    <lineage>
        <taxon>Eukaryota</taxon>
        <taxon>Fungi</taxon>
        <taxon>Dikarya</taxon>
        <taxon>Ascomycota</taxon>
        <taxon>Pezizomycotina</taxon>
        <taxon>Dothideomycetes</taxon>
        <taxon>Dothideomycetes incertae sedis</taxon>
        <taxon>Botryosphaeriales</taxon>
        <taxon>Botryosphaeriaceae</taxon>
        <taxon>Diplodia</taxon>
    </lineage>
</organism>
<feature type="binding site" evidence="12">
    <location>
        <position position="272"/>
    </location>
    <ligand>
        <name>Mg(2+)</name>
        <dbReference type="ChEBI" id="CHEBI:18420"/>
    </ligand>
</feature>
<dbReference type="STRING" id="420778.A0A1S8B811"/>
<feature type="domain" description="Fumarylacetoacetase-like C-terminal" evidence="14">
    <location>
        <begin position="141"/>
        <end position="444"/>
    </location>
</feature>
<sequence length="451" mass="49378">MSADQFPVENIPFGIISTPDEVSSPPVSSFKIIFCVIEVQMLNPQRPFRLRPATRIQNTVIDLSALSALGAFSTIHGFPSSVFESAKSLNAFATLSFGVRKAVRSRIQDIWKDEGLRADFESAFVPAATATNHLPMETVNYADYVSSRGHAENMADVLNHPPAFRAPFYHSPLGYYGNSRNIVVSDTPVHRFAGVTAGQFQLDGPAAAGASRKFDFELELGVYLARSTEIGRRIKLEEADEYVFGFVLLNDWSARDIQSSESAGPTGPFLGKSGCVTVSPWVVTLDALAPARLPRQMAPRVAFVDYLAEGSDNSDHYKPCVDIRCSVRLKAGEGRRSGEEEGKKGVEVCGTEYGQTYWTYAQLVAHQTRNGSAVGTGDLIGTGTMSMFEVSWGPVSFFFFLVENTWGNGQTRTWLEDGDEVNVQGWVHDARTGERLFGFGDCRGVVVPLPE</sequence>
<dbReference type="InterPro" id="IPR005959">
    <property type="entry name" value="Fumarylacetoacetase"/>
</dbReference>
<feature type="binding site" evidence="12">
    <location>
        <position position="217"/>
    </location>
    <ligand>
        <name>Ca(2+)</name>
        <dbReference type="ChEBI" id="CHEBI:29108"/>
    </ligand>
</feature>
<feature type="binding site" evidence="12">
    <location>
        <position position="143"/>
    </location>
    <ligand>
        <name>Ca(2+)</name>
        <dbReference type="ChEBI" id="CHEBI:29108"/>
    </ligand>
</feature>
<reference evidence="16 17" key="1">
    <citation type="submission" date="2017-01" db="EMBL/GenBank/DDBJ databases">
        <title>Draft genome sequence of Diplodia seriata F98.1, a fungal species involved in grapevine trunk diseases.</title>
        <authorList>
            <person name="Robert-Siegwald G."/>
            <person name="Vallet J."/>
            <person name="Abou-Mansour E."/>
            <person name="Xu J."/>
            <person name="Rey P."/>
            <person name="Bertsch C."/>
            <person name="Rego C."/>
            <person name="Larignon P."/>
            <person name="Fontaine F."/>
            <person name="Lebrun M.-H."/>
        </authorList>
    </citation>
    <scope>NUCLEOTIDE SEQUENCE [LARGE SCALE GENOMIC DNA]</scope>
    <source>
        <strain evidence="16 17">F98.1</strain>
    </source>
</reference>
<dbReference type="GO" id="GO:0006572">
    <property type="term" value="P:L-tyrosine catabolic process"/>
    <property type="evidence" value="ECO:0007669"/>
    <property type="project" value="UniProtKB-UniRule"/>
</dbReference>
<evidence type="ECO:0000256" key="6">
    <source>
        <dbReference type="ARBA" id="ARBA00022837"/>
    </source>
</evidence>
<dbReference type="GO" id="GO:0006559">
    <property type="term" value="P:L-phenylalanine catabolic process"/>
    <property type="evidence" value="ECO:0007669"/>
    <property type="project" value="UniProtKB-UniRule"/>
</dbReference>
<dbReference type="UniPathway" id="UPA00139">
    <property type="reaction ID" value="UER00341"/>
</dbReference>
<evidence type="ECO:0000313" key="16">
    <source>
        <dbReference type="EMBL" id="OMP83690.1"/>
    </source>
</evidence>
<feature type="binding site" evidence="12">
    <location>
        <position position="219"/>
    </location>
    <ligand>
        <name>Ca(2+)</name>
        <dbReference type="ChEBI" id="CHEBI:29108"/>
    </ligand>
</feature>
<dbReference type="InterPro" id="IPR036462">
    <property type="entry name" value="Fumarylacetoacetase_N_sf"/>
</dbReference>
<dbReference type="Pfam" id="PF01557">
    <property type="entry name" value="FAA_hydrolase"/>
    <property type="match status" value="1"/>
</dbReference>
<dbReference type="Proteomes" id="UP000190776">
    <property type="component" value="Unassembled WGS sequence"/>
</dbReference>
<feature type="binding site" evidence="12">
    <location>
        <position position="251"/>
    </location>
    <ligand>
        <name>Mg(2+)</name>
        <dbReference type="ChEBI" id="CHEBI:18420"/>
    </ligand>
</feature>
<feature type="binding site" evidence="11">
    <location>
        <position position="384"/>
    </location>
    <ligand>
        <name>substrate</name>
    </ligand>
</feature>
<evidence type="ECO:0000259" key="15">
    <source>
        <dbReference type="Pfam" id="PF09298"/>
    </source>
</evidence>
<dbReference type="Gene3D" id="3.90.850.10">
    <property type="entry name" value="Fumarylacetoacetase-like, C-terminal domain"/>
    <property type="match status" value="1"/>
</dbReference>
<dbReference type="InterPro" id="IPR036663">
    <property type="entry name" value="Fumarylacetoacetase_C_sf"/>
</dbReference>
<dbReference type="GO" id="GO:1902000">
    <property type="term" value="P:homogentisate catabolic process"/>
    <property type="evidence" value="ECO:0007669"/>
    <property type="project" value="TreeGrafter"/>
</dbReference>
<dbReference type="PANTHER" id="PTHR43069:SF2">
    <property type="entry name" value="FUMARYLACETOACETASE"/>
    <property type="match status" value="1"/>
</dbReference>
<evidence type="ECO:0000256" key="7">
    <source>
        <dbReference type="ARBA" id="ARBA00022842"/>
    </source>
</evidence>
<evidence type="ECO:0000256" key="1">
    <source>
        <dbReference type="ARBA" id="ARBA00004782"/>
    </source>
</evidence>
<comment type="caution">
    <text evidence="16">The sequence shown here is derived from an EMBL/GenBank/DDBJ whole genome shotgun (WGS) entry which is preliminary data.</text>
</comment>
<keyword evidence="9 13" id="KW-0585">Phenylalanine catabolism</keyword>
<evidence type="ECO:0000256" key="9">
    <source>
        <dbReference type="ARBA" id="ARBA00023232"/>
    </source>
</evidence>
<keyword evidence="6 12" id="KW-0106">Calcium</keyword>
<dbReference type="SUPFAM" id="SSF63433">
    <property type="entry name" value="Fumarylacetoacetate hydrolase, FAH, N-terminal domain"/>
    <property type="match status" value="1"/>
</dbReference>
<dbReference type="SUPFAM" id="SSF56529">
    <property type="entry name" value="FAH"/>
    <property type="match status" value="1"/>
</dbReference>
<dbReference type="Pfam" id="PF09298">
    <property type="entry name" value="FAA_hydrolase_N"/>
    <property type="match status" value="1"/>
</dbReference>
<evidence type="ECO:0000256" key="10">
    <source>
        <dbReference type="PIRSR" id="PIRSR605959-1"/>
    </source>
</evidence>
<evidence type="ECO:0000256" key="2">
    <source>
        <dbReference type="ARBA" id="ARBA00010211"/>
    </source>
</evidence>
<keyword evidence="8 13" id="KW-0828">Tyrosine catabolism</keyword>
<feature type="domain" description="Fumarylacetoacetase N-terminal" evidence="15">
    <location>
        <begin position="10"/>
        <end position="135"/>
    </location>
</feature>